<dbReference type="EMBL" id="SMMG02000005">
    <property type="protein sequence ID" value="KAA3474174.1"/>
    <property type="molecule type" value="Genomic_DNA"/>
</dbReference>
<reference evidence="2" key="1">
    <citation type="journal article" date="2019" name="Plant Biotechnol. J.">
        <title>Genome sequencing of the Australian wild diploid species Gossypium australe highlights disease resistance and delayed gland morphogenesis.</title>
        <authorList>
            <person name="Cai Y."/>
            <person name="Cai X."/>
            <person name="Wang Q."/>
            <person name="Wang P."/>
            <person name="Zhang Y."/>
            <person name="Cai C."/>
            <person name="Xu Y."/>
            <person name="Wang K."/>
            <person name="Zhou Z."/>
            <person name="Wang C."/>
            <person name="Geng S."/>
            <person name="Li B."/>
            <person name="Dong Q."/>
            <person name="Hou Y."/>
            <person name="Wang H."/>
            <person name="Ai P."/>
            <person name="Liu Z."/>
            <person name="Yi F."/>
            <person name="Sun M."/>
            <person name="An G."/>
            <person name="Cheng J."/>
            <person name="Zhang Y."/>
            <person name="Shi Q."/>
            <person name="Xie Y."/>
            <person name="Shi X."/>
            <person name="Chang Y."/>
            <person name="Huang F."/>
            <person name="Chen Y."/>
            <person name="Hong S."/>
            <person name="Mi L."/>
            <person name="Sun Q."/>
            <person name="Zhang L."/>
            <person name="Zhou B."/>
            <person name="Peng R."/>
            <person name="Zhang X."/>
            <person name="Liu F."/>
        </authorList>
    </citation>
    <scope>NUCLEOTIDE SEQUENCE [LARGE SCALE GENOMIC DNA]</scope>
    <source>
        <strain evidence="2">cv. PA1801</strain>
    </source>
</reference>
<accession>A0A5B6VYV9</accession>
<gene>
    <name evidence="1" type="ORF">EPI10_024494</name>
</gene>
<dbReference type="OrthoDB" id="1937287at2759"/>
<dbReference type="Proteomes" id="UP000325315">
    <property type="component" value="Unassembled WGS sequence"/>
</dbReference>
<evidence type="ECO:0000313" key="2">
    <source>
        <dbReference type="Proteomes" id="UP000325315"/>
    </source>
</evidence>
<protein>
    <submittedName>
        <fullName evidence="1">Biogenesis of lysosome-related organelles complex 1 subunit 2-like</fullName>
    </submittedName>
</protein>
<dbReference type="AlphaFoldDB" id="A0A5B6VYV9"/>
<sequence>MRAKSMKVAGVFNLDVVAMLSSQVEELKKKIDVMQCDVNEVGMINSKCLPFNSCTENEQVNFMGNNSRPQNNHYSNSYNTGWSNNPNFSWGVKGDSPLRDFNNLINSRRN</sequence>
<keyword evidence="2" id="KW-1185">Reference proteome</keyword>
<evidence type="ECO:0000313" key="1">
    <source>
        <dbReference type="EMBL" id="KAA3474174.1"/>
    </source>
</evidence>
<name>A0A5B6VYV9_9ROSI</name>
<organism evidence="1 2">
    <name type="scientific">Gossypium australe</name>
    <dbReference type="NCBI Taxonomy" id="47621"/>
    <lineage>
        <taxon>Eukaryota</taxon>
        <taxon>Viridiplantae</taxon>
        <taxon>Streptophyta</taxon>
        <taxon>Embryophyta</taxon>
        <taxon>Tracheophyta</taxon>
        <taxon>Spermatophyta</taxon>
        <taxon>Magnoliopsida</taxon>
        <taxon>eudicotyledons</taxon>
        <taxon>Gunneridae</taxon>
        <taxon>Pentapetalae</taxon>
        <taxon>rosids</taxon>
        <taxon>malvids</taxon>
        <taxon>Malvales</taxon>
        <taxon>Malvaceae</taxon>
        <taxon>Malvoideae</taxon>
        <taxon>Gossypium</taxon>
    </lineage>
</organism>
<comment type="caution">
    <text evidence="1">The sequence shown here is derived from an EMBL/GenBank/DDBJ whole genome shotgun (WGS) entry which is preliminary data.</text>
</comment>
<proteinExistence type="predicted"/>